<keyword evidence="3" id="KW-1185">Reference proteome</keyword>
<evidence type="ECO:0000256" key="1">
    <source>
        <dbReference type="SAM" id="MobiDB-lite"/>
    </source>
</evidence>
<dbReference type="EMBL" id="CP012752">
    <property type="protein sequence ID" value="ALG13368.1"/>
    <property type="molecule type" value="Genomic_DNA"/>
</dbReference>
<dbReference type="RefSeq" id="WP_054295257.1">
    <property type="nucleotide sequence ID" value="NZ_CP012752.1"/>
</dbReference>
<dbReference type="STRING" id="860235.AOZ06_46720"/>
<organism evidence="2 3">
    <name type="scientific">Kibdelosporangium phytohabitans</name>
    <dbReference type="NCBI Taxonomy" id="860235"/>
    <lineage>
        <taxon>Bacteria</taxon>
        <taxon>Bacillati</taxon>
        <taxon>Actinomycetota</taxon>
        <taxon>Actinomycetes</taxon>
        <taxon>Pseudonocardiales</taxon>
        <taxon>Pseudonocardiaceae</taxon>
        <taxon>Kibdelosporangium</taxon>
    </lineage>
</organism>
<feature type="compositionally biased region" description="Polar residues" evidence="1">
    <location>
        <begin position="1"/>
        <end position="10"/>
    </location>
</feature>
<feature type="region of interest" description="Disordered" evidence="1">
    <location>
        <begin position="1"/>
        <end position="81"/>
    </location>
</feature>
<proteinExistence type="predicted"/>
<feature type="compositionally biased region" description="Low complexity" evidence="1">
    <location>
        <begin position="30"/>
        <end position="49"/>
    </location>
</feature>
<feature type="compositionally biased region" description="Polar residues" evidence="1">
    <location>
        <begin position="70"/>
        <end position="81"/>
    </location>
</feature>
<gene>
    <name evidence="2" type="ORF">AOZ06_46720</name>
</gene>
<name>A0A0N9IDI9_9PSEU</name>
<evidence type="ECO:0000313" key="2">
    <source>
        <dbReference type="EMBL" id="ALG13368.1"/>
    </source>
</evidence>
<dbReference type="Proteomes" id="UP000063699">
    <property type="component" value="Chromosome"/>
</dbReference>
<dbReference type="AlphaFoldDB" id="A0A0N9IDI9"/>
<evidence type="ECO:0000313" key="3">
    <source>
        <dbReference type="Proteomes" id="UP000063699"/>
    </source>
</evidence>
<dbReference type="KEGG" id="kphy:AOZ06_46720"/>
<protein>
    <submittedName>
        <fullName evidence="2">Uncharacterized protein</fullName>
    </submittedName>
</protein>
<reference evidence="2 3" key="1">
    <citation type="submission" date="2015-07" db="EMBL/GenBank/DDBJ databases">
        <title>Genome sequencing of Kibdelosporangium phytohabitans.</title>
        <authorList>
            <person name="Qin S."/>
            <person name="Xing K."/>
        </authorList>
    </citation>
    <scope>NUCLEOTIDE SEQUENCE [LARGE SCALE GENOMIC DNA]</scope>
    <source>
        <strain evidence="2 3">KLBMP1111</strain>
    </source>
</reference>
<accession>A0A0N9IDI9</accession>
<sequence>MSVGHQQMTTDPIDPLGLSIWQLTTPRPMAEAGGRPTGAGAAPTETDPAMVDEVIAETQASPTEAKRTSRTSAVRNCSNSS</sequence>